<dbReference type="PANTHER" id="PTHR21098">
    <property type="entry name" value="RIBOFLAVIN SYNTHASE ALPHA CHAIN"/>
    <property type="match status" value="1"/>
</dbReference>
<dbReference type="EC" id="2.5.1.9" evidence="4 9"/>
<keyword evidence="7" id="KW-0808">Transferase</keyword>
<organism evidence="12 13">
    <name type="scientific">Paralysiella testudinis</name>
    <dbReference type="NCBI Taxonomy" id="2809020"/>
    <lineage>
        <taxon>Bacteria</taxon>
        <taxon>Pseudomonadati</taxon>
        <taxon>Pseudomonadota</taxon>
        <taxon>Betaproteobacteria</taxon>
        <taxon>Neisseriales</taxon>
        <taxon>Neisseriaceae</taxon>
        <taxon>Paralysiella</taxon>
    </lineage>
</organism>
<dbReference type="PROSITE" id="PS51177">
    <property type="entry name" value="LUMAZINE_BIND"/>
    <property type="match status" value="2"/>
</dbReference>
<dbReference type="Proteomes" id="UP000653156">
    <property type="component" value="Chromosome"/>
</dbReference>
<gene>
    <name evidence="12" type="ORF">JQU52_12035</name>
</gene>
<evidence type="ECO:0000256" key="10">
    <source>
        <dbReference type="PROSITE-ProRule" id="PRU00524"/>
    </source>
</evidence>
<comment type="function">
    <text evidence="2">Catalyzes the dismutation of two molecules of 6,7-dimethyl-8-ribityllumazine, resulting in the formation of riboflavin and 5-amino-6-(D-ribitylamino)uracil.</text>
</comment>
<dbReference type="FunFam" id="2.40.30.20:FF:000005">
    <property type="entry name" value="Riboflavin synthase, alpha subunit"/>
    <property type="match status" value="1"/>
</dbReference>
<dbReference type="AlphaFoldDB" id="A0A892ZG33"/>
<evidence type="ECO:0000259" key="11">
    <source>
        <dbReference type="PROSITE" id="PS51177"/>
    </source>
</evidence>
<feature type="domain" description="Lumazine-binding" evidence="11">
    <location>
        <begin position="98"/>
        <end position="194"/>
    </location>
</feature>
<dbReference type="Pfam" id="PF00677">
    <property type="entry name" value="Lum_binding"/>
    <property type="match status" value="2"/>
</dbReference>
<comment type="pathway">
    <text evidence="3">Cofactor biosynthesis; riboflavin biosynthesis; riboflavin from 2-hydroxy-3-oxobutyl phosphate and 5-amino-6-(D-ribitylamino)uracil: step 2/2.</text>
</comment>
<evidence type="ECO:0000256" key="4">
    <source>
        <dbReference type="ARBA" id="ARBA00012827"/>
    </source>
</evidence>
<evidence type="ECO:0000256" key="9">
    <source>
        <dbReference type="NCBIfam" id="TIGR00187"/>
    </source>
</evidence>
<keyword evidence="8" id="KW-0677">Repeat</keyword>
<keyword evidence="6" id="KW-0686">Riboflavin biosynthesis</keyword>
<proteinExistence type="predicted"/>
<sequence>MFTGIVYGLGEISAVTDFPHFRQLRVRLPAGADQQLAIGASIANNGCCLTVTAIHSNEVSFDLMAETLATTNLGNLHSGDKVNIERAARFGDEIGGHVMSGHIIATTAISRIDASDHNRTVWFRLPETLKPYILAKGFVGLDGCSLTIGQVSDSEFNVHLIPETLNRTLFGQRQVGDIINIEIDPQTQAVVDTVTRVLAQQGSA</sequence>
<dbReference type="GO" id="GO:0004746">
    <property type="term" value="F:riboflavin synthase activity"/>
    <property type="evidence" value="ECO:0007669"/>
    <property type="project" value="UniProtKB-UniRule"/>
</dbReference>
<name>A0A892ZG33_9NEIS</name>
<dbReference type="EMBL" id="CP069798">
    <property type="protein sequence ID" value="QRQ81428.1"/>
    <property type="molecule type" value="Genomic_DNA"/>
</dbReference>
<dbReference type="CDD" id="cd00402">
    <property type="entry name" value="Riboflavin_synthase_like"/>
    <property type="match status" value="1"/>
</dbReference>
<comment type="catalytic activity">
    <reaction evidence="1">
        <text>2 6,7-dimethyl-8-(1-D-ribityl)lumazine + H(+) = 5-amino-6-(D-ribitylamino)uracil + riboflavin</text>
        <dbReference type="Rhea" id="RHEA:20772"/>
        <dbReference type="ChEBI" id="CHEBI:15378"/>
        <dbReference type="ChEBI" id="CHEBI:15934"/>
        <dbReference type="ChEBI" id="CHEBI:57986"/>
        <dbReference type="ChEBI" id="CHEBI:58201"/>
        <dbReference type="EC" id="2.5.1.9"/>
    </reaction>
</comment>
<dbReference type="GO" id="GO:0005829">
    <property type="term" value="C:cytosol"/>
    <property type="evidence" value="ECO:0007669"/>
    <property type="project" value="TreeGrafter"/>
</dbReference>
<keyword evidence="13" id="KW-1185">Reference proteome</keyword>
<evidence type="ECO:0000256" key="5">
    <source>
        <dbReference type="ARBA" id="ARBA00013950"/>
    </source>
</evidence>
<dbReference type="KEGG" id="ptes:JQU52_12035"/>
<dbReference type="RefSeq" id="WP_230338722.1">
    <property type="nucleotide sequence ID" value="NZ_CP069798.1"/>
</dbReference>
<evidence type="ECO:0000256" key="3">
    <source>
        <dbReference type="ARBA" id="ARBA00004887"/>
    </source>
</evidence>
<evidence type="ECO:0000256" key="8">
    <source>
        <dbReference type="ARBA" id="ARBA00022737"/>
    </source>
</evidence>
<evidence type="ECO:0000256" key="1">
    <source>
        <dbReference type="ARBA" id="ARBA00000968"/>
    </source>
</evidence>
<dbReference type="FunFam" id="2.40.30.20:FF:000003">
    <property type="entry name" value="Riboflavin synthase, alpha subunit"/>
    <property type="match status" value="1"/>
</dbReference>
<dbReference type="NCBIfam" id="TIGR00187">
    <property type="entry name" value="ribE"/>
    <property type="match status" value="1"/>
</dbReference>
<reference evidence="12" key="1">
    <citation type="submission" date="2021-02" db="EMBL/GenBank/DDBJ databases">
        <title>Neisseriaceae sp. 26B isolated from the cloaca of a Common Toad-headed Turtle (Mesoclemmys nasuta).</title>
        <authorList>
            <person name="Spergser J."/>
            <person name="Busse H.-J."/>
        </authorList>
    </citation>
    <scope>NUCLEOTIDE SEQUENCE</scope>
    <source>
        <strain evidence="12">26B</strain>
    </source>
</reference>
<evidence type="ECO:0000313" key="12">
    <source>
        <dbReference type="EMBL" id="QRQ81428.1"/>
    </source>
</evidence>
<evidence type="ECO:0000313" key="13">
    <source>
        <dbReference type="Proteomes" id="UP000653156"/>
    </source>
</evidence>
<dbReference type="InterPro" id="IPR017938">
    <property type="entry name" value="Riboflavin_synthase-like_b-brl"/>
</dbReference>
<dbReference type="InterPro" id="IPR026017">
    <property type="entry name" value="Lumazine-bd_dom"/>
</dbReference>
<dbReference type="NCBIfam" id="NF006767">
    <property type="entry name" value="PRK09289.1"/>
    <property type="match status" value="1"/>
</dbReference>
<feature type="domain" description="Lumazine-binding" evidence="11">
    <location>
        <begin position="1"/>
        <end position="97"/>
    </location>
</feature>
<evidence type="ECO:0000256" key="7">
    <source>
        <dbReference type="ARBA" id="ARBA00022679"/>
    </source>
</evidence>
<feature type="repeat" description="Lumazine-binding" evidence="10">
    <location>
        <begin position="1"/>
        <end position="97"/>
    </location>
</feature>
<dbReference type="SUPFAM" id="SSF63380">
    <property type="entry name" value="Riboflavin synthase domain-like"/>
    <property type="match status" value="2"/>
</dbReference>
<protein>
    <recommendedName>
        <fullName evidence="5 9">Riboflavin synthase</fullName>
        <ecNumber evidence="4 9">2.5.1.9</ecNumber>
    </recommendedName>
</protein>
<evidence type="ECO:0000256" key="2">
    <source>
        <dbReference type="ARBA" id="ARBA00002803"/>
    </source>
</evidence>
<dbReference type="NCBIfam" id="NF009566">
    <property type="entry name" value="PRK13020.1"/>
    <property type="match status" value="1"/>
</dbReference>
<evidence type="ECO:0000256" key="6">
    <source>
        <dbReference type="ARBA" id="ARBA00022619"/>
    </source>
</evidence>
<dbReference type="PIRSF" id="PIRSF000498">
    <property type="entry name" value="Riboflavin_syn_A"/>
    <property type="match status" value="1"/>
</dbReference>
<dbReference type="PANTHER" id="PTHR21098:SF0">
    <property type="entry name" value="RIBOFLAVIN SYNTHASE"/>
    <property type="match status" value="1"/>
</dbReference>
<dbReference type="Gene3D" id="2.40.30.20">
    <property type="match status" value="2"/>
</dbReference>
<dbReference type="GO" id="GO:0009231">
    <property type="term" value="P:riboflavin biosynthetic process"/>
    <property type="evidence" value="ECO:0007669"/>
    <property type="project" value="UniProtKB-KW"/>
</dbReference>
<accession>A0A892ZG33</accession>
<feature type="repeat" description="Lumazine-binding" evidence="10">
    <location>
        <begin position="98"/>
        <end position="194"/>
    </location>
</feature>
<dbReference type="InterPro" id="IPR001783">
    <property type="entry name" value="Lumazine-bd"/>
</dbReference>
<dbReference type="InterPro" id="IPR023366">
    <property type="entry name" value="ATP_synth_asu-like_sf"/>
</dbReference>